<dbReference type="Proteomes" id="UP001375370">
    <property type="component" value="Chromosome"/>
</dbReference>
<dbReference type="EMBL" id="CP146612">
    <property type="protein sequence ID" value="WWX24793.1"/>
    <property type="molecule type" value="Genomic_DNA"/>
</dbReference>
<evidence type="ECO:0000313" key="2">
    <source>
        <dbReference type="Proteomes" id="UP001375370"/>
    </source>
</evidence>
<organism evidence="1 2">
    <name type="scientific">Candidatus Dehalogenimonas loeffleri</name>
    <dbReference type="NCBI Taxonomy" id="3127115"/>
    <lineage>
        <taxon>Bacteria</taxon>
        <taxon>Bacillati</taxon>
        <taxon>Chloroflexota</taxon>
        <taxon>Dehalococcoidia</taxon>
        <taxon>Dehalococcoidales</taxon>
        <taxon>Dehalococcoidaceae</taxon>
        <taxon>Dehalogenimonas</taxon>
    </lineage>
</organism>
<proteinExistence type="predicted"/>
<dbReference type="RefSeq" id="WP_338736914.1">
    <property type="nucleotide sequence ID" value="NZ_CP146612.1"/>
</dbReference>
<keyword evidence="2" id="KW-1185">Reference proteome</keyword>
<reference evidence="1 2" key="1">
    <citation type="submission" date="2024-03" db="EMBL/GenBank/DDBJ databases">
        <title>A Dehalogenimonas Isolated from Estuarine Sediments Dihaloeliminates Chlorinated Alkanes.</title>
        <authorList>
            <person name="Yang Y."/>
            <person name="Wang H."/>
        </authorList>
    </citation>
    <scope>NUCLEOTIDE SEQUENCE [LARGE SCALE GENOMIC DNA]</scope>
    <source>
        <strain evidence="1 2">W</strain>
    </source>
</reference>
<evidence type="ECO:0000313" key="1">
    <source>
        <dbReference type="EMBL" id="WWX24793.1"/>
    </source>
</evidence>
<gene>
    <name evidence="1" type="ORF">V8247_05870</name>
</gene>
<sequence length="135" mass="15250">MLTTVSCIQNNDDILEIKSSETLLQEINLRLEQLEKPSEDRYKTMSELGLNLDDLSIQRVFIYLNDLPTLTQQQELESLGITLYLNSWIPPVGVHPAGFLIAKVPVENIDELAAKDYVIKLDSAERESEPHSKPG</sequence>
<accession>A0ABZ2J3A8</accession>
<name>A0ABZ2J3A8_9CHLR</name>
<protein>
    <submittedName>
        <fullName evidence="1">Uncharacterized protein</fullName>
    </submittedName>
</protein>